<evidence type="ECO:0000256" key="2">
    <source>
        <dbReference type="PROSITE-ProRule" id="PRU10141"/>
    </source>
</evidence>
<dbReference type="InterPro" id="IPR017441">
    <property type="entry name" value="Protein_kinase_ATP_BS"/>
</dbReference>
<evidence type="ECO:0000256" key="3">
    <source>
        <dbReference type="SAM" id="Phobius"/>
    </source>
</evidence>
<dbReference type="OrthoDB" id="681355at2759"/>
<dbReference type="SUPFAM" id="SSF56112">
    <property type="entry name" value="Protein kinase-like (PK-like)"/>
    <property type="match status" value="1"/>
</dbReference>
<keyword evidence="3" id="KW-0472">Membrane</keyword>
<dbReference type="Pfam" id="PF12819">
    <property type="entry name" value="Malectin_like"/>
    <property type="match status" value="1"/>
</dbReference>
<feature type="binding site" evidence="2">
    <location>
        <position position="275"/>
    </location>
    <ligand>
        <name>ATP</name>
        <dbReference type="ChEBI" id="CHEBI:30616"/>
    </ligand>
</feature>
<evidence type="ECO:0000259" key="4">
    <source>
        <dbReference type="PROSITE" id="PS50011"/>
    </source>
</evidence>
<keyword evidence="5" id="KW-0675">Receptor</keyword>
<keyword evidence="2" id="KW-0547">Nucleotide-binding</keyword>
<keyword evidence="6" id="KW-1185">Reference proteome</keyword>
<dbReference type="InterPro" id="IPR024788">
    <property type="entry name" value="Malectin-like_Carb-bd_dom"/>
</dbReference>
<protein>
    <submittedName>
        <fullName evidence="5">Putative LRR receptor-like serine/threonine-protein kinase</fullName>
    </submittedName>
</protein>
<dbReference type="FunFam" id="3.30.200.20:FF:000394">
    <property type="entry name" value="Leucine-rich repeat receptor-like protein kinase"/>
    <property type="match status" value="1"/>
</dbReference>
<keyword evidence="5" id="KW-0808">Transferase</keyword>
<dbReference type="Proteomes" id="UP000797356">
    <property type="component" value="Chromosome 6"/>
</dbReference>
<dbReference type="PROSITE" id="PS00107">
    <property type="entry name" value="PROTEIN_KINASE_ATP"/>
    <property type="match status" value="1"/>
</dbReference>
<dbReference type="Gene3D" id="3.30.200.20">
    <property type="entry name" value="Phosphorylase Kinase, domain 1"/>
    <property type="match status" value="1"/>
</dbReference>
<sequence>MQTAAIPANSSSLKFYWNSEDEDTLSGYHLILHISELQYLSGSTTRPFDVHPNGKLRFDPLKPDYLLSDALYSGDTFEIGYRRYNVSLDATRNSTLPPILNAFEIYTISPLSNVPTDIRDAYGRNLSSSGLTGVMVSSFARLKAIEYLIDDDMNPCIDHENSCPSKKNKKKITAPIIAIISAVGVVLLLVLMFVAWRMRQRVQGMTSGAFTRPGSEDCSGQKMDCENYPLQLESRRFTHMQLVNITNNFVRVIGKGGFGMVYHGYSENGTPVAVKMRSQSSSQGAKEFLAEAQNLTSIHHRNLVSLAGYCKDGNYLALVYEYMPRGSLREHLNGCTFT</sequence>
<dbReference type="InterPro" id="IPR001245">
    <property type="entry name" value="Ser-Thr/Tyr_kinase_cat_dom"/>
</dbReference>
<reference evidence="5" key="2">
    <citation type="submission" date="2019-07" db="EMBL/GenBank/DDBJ databases">
        <authorList>
            <person name="Yang Y."/>
            <person name="Bocs S."/>
            <person name="Baudouin L."/>
        </authorList>
    </citation>
    <scope>NUCLEOTIDE SEQUENCE</scope>
    <source>
        <tissue evidence="5">Spear leaf of Hainan Tall coconut</tissue>
    </source>
</reference>
<proteinExistence type="predicted"/>
<keyword evidence="3" id="KW-1133">Transmembrane helix</keyword>
<gene>
    <name evidence="5" type="ORF">COCNU_06G004790</name>
</gene>
<dbReference type="PROSITE" id="PS50011">
    <property type="entry name" value="PROTEIN_KINASE_DOM"/>
    <property type="match status" value="1"/>
</dbReference>
<evidence type="ECO:0000313" key="6">
    <source>
        <dbReference type="Proteomes" id="UP000797356"/>
    </source>
</evidence>
<dbReference type="InterPro" id="IPR011009">
    <property type="entry name" value="Kinase-like_dom_sf"/>
</dbReference>
<keyword evidence="5" id="KW-0418">Kinase</keyword>
<reference evidence="5" key="1">
    <citation type="journal article" date="2017" name="Gigascience">
        <title>The genome draft of coconut (Cocos nucifera).</title>
        <authorList>
            <person name="Xiao Y."/>
            <person name="Xu P."/>
            <person name="Fan H."/>
            <person name="Baudouin L."/>
            <person name="Xia W."/>
            <person name="Bocs S."/>
            <person name="Xu J."/>
            <person name="Li Q."/>
            <person name="Guo A."/>
            <person name="Zhou L."/>
            <person name="Li J."/>
            <person name="Wu Y."/>
            <person name="Ma Z."/>
            <person name="Armero A."/>
            <person name="Issali A.E."/>
            <person name="Liu N."/>
            <person name="Peng M."/>
            <person name="Yang Y."/>
        </authorList>
    </citation>
    <scope>NUCLEOTIDE SEQUENCE</scope>
    <source>
        <tissue evidence="5">Spear leaf of Hainan Tall coconut</tissue>
    </source>
</reference>
<accession>A0A8K0IAX0</accession>
<evidence type="ECO:0000256" key="1">
    <source>
        <dbReference type="ARBA" id="ARBA00004167"/>
    </source>
</evidence>
<comment type="caution">
    <text evidence="5">The sequence shown here is derived from an EMBL/GenBank/DDBJ whole genome shotgun (WGS) entry which is preliminary data.</text>
</comment>
<comment type="subcellular location">
    <subcellularLocation>
        <location evidence="1">Membrane</location>
        <topology evidence="1">Single-pass membrane protein</topology>
    </subcellularLocation>
</comment>
<keyword evidence="2" id="KW-0067">ATP-binding</keyword>
<organism evidence="5 6">
    <name type="scientific">Cocos nucifera</name>
    <name type="common">Coconut palm</name>
    <dbReference type="NCBI Taxonomy" id="13894"/>
    <lineage>
        <taxon>Eukaryota</taxon>
        <taxon>Viridiplantae</taxon>
        <taxon>Streptophyta</taxon>
        <taxon>Embryophyta</taxon>
        <taxon>Tracheophyta</taxon>
        <taxon>Spermatophyta</taxon>
        <taxon>Magnoliopsida</taxon>
        <taxon>Liliopsida</taxon>
        <taxon>Arecaceae</taxon>
        <taxon>Arecoideae</taxon>
        <taxon>Cocoseae</taxon>
        <taxon>Attaleinae</taxon>
        <taxon>Cocos</taxon>
    </lineage>
</organism>
<dbReference type="GO" id="GO:0004672">
    <property type="term" value="F:protein kinase activity"/>
    <property type="evidence" value="ECO:0007669"/>
    <property type="project" value="InterPro"/>
</dbReference>
<dbReference type="Pfam" id="PF07714">
    <property type="entry name" value="PK_Tyr_Ser-Thr"/>
    <property type="match status" value="1"/>
</dbReference>
<dbReference type="AlphaFoldDB" id="A0A8K0IAX0"/>
<feature type="domain" description="Protein kinase" evidence="4">
    <location>
        <begin position="247"/>
        <end position="338"/>
    </location>
</feature>
<dbReference type="InterPro" id="IPR000719">
    <property type="entry name" value="Prot_kinase_dom"/>
</dbReference>
<evidence type="ECO:0000313" key="5">
    <source>
        <dbReference type="EMBL" id="KAG1346650.1"/>
    </source>
</evidence>
<dbReference type="PANTHER" id="PTHR45631:SF202">
    <property type="entry name" value="SENESCENCE-INDUCED RECEPTOR-LIKE SERINE_THREONINE-PROTEIN KINASE"/>
    <property type="match status" value="1"/>
</dbReference>
<keyword evidence="3" id="KW-0812">Transmembrane</keyword>
<dbReference type="GO" id="GO:0005524">
    <property type="term" value="F:ATP binding"/>
    <property type="evidence" value="ECO:0007669"/>
    <property type="project" value="UniProtKB-UniRule"/>
</dbReference>
<dbReference type="EMBL" id="CM017877">
    <property type="protein sequence ID" value="KAG1346650.1"/>
    <property type="molecule type" value="Genomic_DNA"/>
</dbReference>
<name>A0A8K0IAX0_COCNU</name>
<dbReference type="PANTHER" id="PTHR45631">
    <property type="entry name" value="OS07G0107800 PROTEIN-RELATED"/>
    <property type="match status" value="1"/>
</dbReference>
<dbReference type="GO" id="GO:0016020">
    <property type="term" value="C:membrane"/>
    <property type="evidence" value="ECO:0007669"/>
    <property type="project" value="UniProtKB-SubCell"/>
</dbReference>
<feature type="transmembrane region" description="Helical" evidence="3">
    <location>
        <begin position="172"/>
        <end position="196"/>
    </location>
</feature>